<evidence type="ECO:0000259" key="1">
    <source>
        <dbReference type="Pfam" id="PF00535"/>
    </source>
</evidence>
<reference evidence="3" key="1">
    <citation type="journal article" date="2019" name="PLoS Negl. Trop. Dis.">
        <title>Revisiting the worldwide diversity of Leptospira species in the environment.</title>
        <authorList>
            <person name="Vincent A.T."/>
            <person name="Schiettekatte O."/>
            <person name="Bourhy P."/>
            <person name="Veyrier F.J."/>
            <person name="Picardeau M."/>
        </authorList>
    </citation>
    <scope>NUCLEOTIDE SEQUENCE [LARGE SCALE GENOMIC DNA]</scope>
    <source>
        <strain evidence="3">201800272</strain>
    </source>
</reference>
<keyword evidence="3" id="KW-1185">Reference proteome</keyword>
<dbReference type="EMBL" id="RQFU01000028">
    <property type="protein sequence ID" value="TGL16503.1"/>
    <property type="molecule type" value="Genomic_DNA"/>
</dbReference>
<gene>
    <name evidence="2" type="ORF">EHQ46_18495</name>
</gene>
<accession>A0ABY2LWR3</accession>
<proteinExistence type="predicted"/>
<feature type="domain" description="Glycosyltransferase 2-like" evidence="1">
    <location>
        <begin position="8"/>
        <end position="143"/>
    </location>
</feature>
<evidence type="ECO:0000313" key="3">
    <source>
        <dbReference type="Proteomes" id="UP000298200"/>
    </source>
</evidence>
<organism evidence="2 3">
    <name type="scientific">Leptospira yanagawae</name>
    <dbReference type="NCBI Taxonomy" id="293069"/>
    <lineage>
        <taxon>Bacteria</taxon>
        <taxon>Pseudomonadati</taxon>
        <taxon>Spirochaetota</taxon>
        <taxon>Spirochaetia</taxon>
        <taxon>Leptospirales</taxon>
        <taxon>Leptospiraceae</taxon>
        <taxon>Leptospira</taxon>
    </lineage>
</organism>
<dbReference type="SUPFAM" id="SSF53448">
    <property type="entry name" value="Nucleotide-diphospho-sugar transferases"/>
    <property type="match status" value="1"/>
</dbReference>
<comment type="caution">
    <text evidence="2">The sequence shown here is derived from an EMBL/GenBank/DDBJ whole genome shotgun (WGS) entry which is preliminary data.</text>
</comment>
<sequence length="314" mass="36247">MLDTLAPVVLFTYNRPKHLLETVNALKANHLALETELFVYSDGPKDDKSKSKVEEVRSILTSLDGFKKVNLVFREKNVGLAANIIDGVSGIVGKYGKVIVLEDDLVTAPYFLKFMNQALNLYENNERISQVVGYSYYEKRAKRFKLEDGVFIRGADCLGWGTWNRAWKKFNPDSSFLIDQLESRNLVSDFNFDNSYNYFEMLKLQNRGLVNSWAIRWMASAFLEDMYTYYPTKSMVLHIGNDSEASNYSLKTSDPLNVPVYRDEVIPKKLDLSQELINKSRLAHIEYLNSFKPTLFDILKHWFISKKNLIKGLK</sequence>
<dbReference type="Proteomes" id="UP000298200">
    <property type="component" value="Unassembled WGS sequence"/>
</dbReference>
<protein>
    <submittedName>
        <fullName evidence="2">Glycosyltransferase</fullName>
    </submittedName>
</protein>
<dbReference type="InterPro" id="IPR029044">
    <property type="entry name" value="Nucleotide-diphossugar_trans"/>
</dbReference>
<dbReference type="Pfam" id="PF00535">
    <property type="entry name" value="Glycos_transf_2"/>
    <property type="match status" value="1"/>
</dbReference>
<dbReference type="InterPro" id="IPR001173">
    <property type="entry name" value="Glyco_trans_2-like"/>
</dbReference>
<dbReference type="Gene3D" id="3.90.550.10">
    <property type="entry name" value="Spore Coat Polysaccharide Biosynthesis Protein SpsA, Chain A"/>
    <property type="match status" value="1"/>
</dbReference>
<name>A0ABY2LWR3_9LEPT</name>
<evidence type="ECO:0000313" key="2">
    <source>
        <dbReference type="EMBL" id="TGL16503.1"/>
    </source>
</evidence>